<dbReference type="HAMAP" id="MF_00861">
    <property type="entry name" value="EutB"/>
    <property type="match status" value="1"/>
</dbReference>
<feature type="binding site" evidence="1">
    <location>
        <position position="190"/>
    </location>
    <ligand>
        <name>substrate</name>
    </ligand>
</feature>
<name>A0A2I2KSF5_9ACTN</name>
<feature type="binding site" evidence="1">
    <location>
        <begin position="157"/>
        <end position="159"/>
    </location>
    <ligand>
        <name>substrate</name>
    </ligand>
</feature>
<dbReference type="GO" id="GO:0008851">
    <property type="term" value="F:ethanolamine ammonia-lyase activity"/>
    <property type="evidence" value="ECO:0007669"/>
    <property type="project" value="UniProtKB-UniRule"/>
</dbReference>
<dbReference type="OrthoDB" id="9770909at2"/>
<evidence type="ECO:0000313" key="3">
    <source>
        <dbReference type="Proteomes" id="UP000234331"/>
    </source>
</evidence>
<dbReference type="EMBL" id="FZMO01000179">
    <property type="protein sequence ID" value="SNQ48566.1"/>
    <property type="molecule type" value="Genomic_DNA"/>
</dbReference>
<proteinExistence type="inferred from homology"/>
<comment type="function">
    <text evidence="1">Catalyzes the deamination of various vicinal amino-alcohols to oxo compounds. Allows this organism to utilize ethanolamine as the sole source of nitrogen and carbon in the presence of vitamin B12.</text>
</comment>
<keyword evidence="3" id="KW-1185">Reference proteome</keyword>
<protein>
    <recommendedName>
        <fullName evidence="1">Ethanolamine ammonia-lyase large subunit</fullName>
        <shortName evidence="1">EAL large subunit</shortName>
        <ecNumber evidence="1">4.3.1.7</ecNumber>
    </recommendedName>
</protein>
<feature type="binding site" evidence="1">
    <location>
        <position position="289"/>
    </location>
    <ligand>
        <name>substrate</name>
    </ligand>
</feature>
<feature type="binding site" evidence="1">
    <location>
        <position position="297"/>
    </location>
    <ligand>
        <name>adenosylcob(III)alamin</name>
        <dbReference type="ChEBI" id="CHEBI:18408"/>
    </ligand>
</feature>
<gene>
    <name evidence="1 2" type="primary">eutB</name>
    <name evidence="2" type="ORF">FRACA_260019</name>
</gene>
<dbReference type="InterPro" id="IPR044939">
    <property type="entry name" value="EutB_dom_2_sf"/>
</dbReference>
<dbReference type="GO" id="GO:0005829">
    <property type="term" value="C:cytosol"/>
    <property type="evidence" value="ECO:0007669"/>
    <property type="project" value="TreeGrafter"/>
</dbReference>
<dbReference type="UniPathway" id="UPA00560"/>
<keyword evidence="1 2" id="KW-0456">Lyase</keyword>
<accession>A0A2I2KSF5</accession>
<dbReference type="Gene3D" id="3.20.20.70">
    <property type="entry name" value="Aldolase class I"/>
    <property type="match status" value="1"/>
</dbReference>
<feature type="binding site" evidence="1">
    <location>
        <position position="191"/>
    </location>
    <ligand>
        <name>adenosylcob(III)alamin</name>
        <dbReference type="ChEBI" id="CHEBI:18408"/>
    </ligand>
</feature>
<dbReference type="RefSeq" id="WP_101832219.1">
    <property type="nucleotide sequence ID" value="NZ_FZMO01000179.1"/>
</dbReference>
<dbReference type="GO" id="GO:0006520">
    <property type="term" value="P:amino acid metabolic process"/>
    <property type="evidence" value="ECO:0007669"/>
    <property type="project" value="InterPro"/>
</dbReference>
<dbReference type="PANTHER" id="PTHR39329:SF1">
    <property type="entry name" value="ETHANOLAMINE AMMONIA-LYASE LARGE SUBUNIT"/>
    <property type="match status" value="1"/>
</dbReference>
<keyword evidence="1" id="KW-1283">Bacterial microcompartment</keyword>
<comment type="similarity">
    <text evidence="1">Belongs to the EutB family.</text>
</comment>
<reference evidence="2 3" key="1">
    <citation type="submission" date="2017-06" db="EMBL/GenBank/DDBJ databases">
        <authorList>
            <person name="Kim H.J."/>
            <person name="Triplett B.A."/>
        </authorList>
    </citation>
    <scope>NUCLEOTIDE SEQUENCE [LARGE SCALE GENOMIC DNA]</scope>
    <source>
        <strain evidence="2">FRACA_ARgP5</strain>
    </source>
</reference>
<feature type="binding site" evidence="1">
    <location>
        <position position="403"/>
    </location>
    <ligand>
        <name>adenosylcob(III)alamin</name>
        <dbReference type="ChEBI" id="CHEBI:18408"/>
    </ligand>
</feature>
<dbReference type="Gene3D" id="2.30.170.30">
    <property type="entry name" value="ethanolamine ammonia-lyase heavy chain domain like"/>
    <property type="match status" value="1"/>
</dbReference>
<feature type="binding site" evidence="1">
    <location>
        <position position="243"/>
    </location>
    <ligand>
        <name>adenosylcob(III)alamin</name>
        <dbReference type="ChEBI" id="CHEBI:18408"/>
    </ligand>
</feature>
<keyword evidence="1" id="KW-0170">Cobalt</keyword>
<dbReference type="GO" id="GO:0031471">
    <property type="term" value="C:ethanolamine degradation polyhedral organelle"/>
    <property type="evidence" value="ECO:0007669"/>
    <property type="project" value="UniProtKB-UniRule"/>
</dbReference>
<dbReference type="EC" id="4.3.1.7" evidence="1"/>
<keyword evidence="1" id="KW-0846">Cobalamin</keyword>
<organism evidence="2 3">
    <name type="scientific">Frankia canadensis</name>
    <dbReference type="NCBI Taxonomy" id="1836972"/>
    <lineage>
        <taxon>Bacteria</taxon>
        <taxon>Bacillati</taxon>
        <taxon>Actinomycetota</taxon>
        <taxon>Actinomycetes</taxon>
        <taxon>Frankiales</taxon>
        <taxon>Frankiaceae</taxon>
        <taxon>Frankia</taxon>
    </lineage>
</organism>
<dbReference type="NCBIfam" id="NF011649">
    <property type="entry name" value="PRK15067.1"/>
    <property type="match status" value="1"/>
</dbReference>
<dbReference type="Proteomes" id="UP000234331">
    <property type="component" value="Unassembled WGS sequence"/>
</dbReference>
<dbReference type="GO" id="GO:0046336">
    <property type="term" value="P:ethanolamine catabolic process"/>
    <property type="evidence" value="ECO:0007669"/>
    <property type="project" value="UniProtKB-UniRule"/>
</dbReference>
<dbReference type="InterPro" id="IPR013785">
    <property type="entry name" value="Aldolase_TIM"/>
</dbReference>
<comment type="cofactor">
    <cofactor evidence="1">
        <name>adenosylcob(III)alamin</name>
        <dbReference type="ChEBI" id="CHEBI:18408"/>
    </cofactor>
    <text evidence="1">Binds between the large and small subunits.</text>
</comment>
<dbReference type="AlphaFoldDB" id="A0A2I2KSF5"/>
<dbReference type="InterPro" id="IPR010628">
    <property type="entry name" value="EutB"/>
</dbReference>
<dbReference type="Gene3D" id="1.10.220.70">
    <property type="entry name" value="lyase"/>
    <property type="match status" value="1"/>
</dbReference>
<comment type="subcellular location">
    <subcellularLocation>
        <location evidence="1">Bacterial microcompartment</location>
    </subcellularLocation>
</comment>
<dbReference type="InterPro" id="IPR044941">
    <property type="entry name" value="EutB_N_sf"/>
</dbReference>
<sequence length="462" mass="48650">MKGSARVGGEHFTFGALAEILAKANEPKSGDVLAGIAAASGAERMAAKLVLADVRLSEIVDEPLVDDEVTTAILSRLDRERFDTTLGGLTVGEFRERVLSPGFASEWPGLRGLVTPEIAAATAKLMSNLDLVRATVALQVETTCRTTVGQPGVLAARLQPNHPTDDPAGIAYSIFDGLSHACGDALLGVNPAVESVESVVAILRMLDAFIDELAIPTQGCVLAHVTTQLAAIERGARADLLFQSVAGTAAANRAFGVDLALLMEAADAVRAQHEADPGRYAGRHAMYFETGQGSALSSDAHHGIDQLTCEARAQGFARLFDPFLINSVVGFIGPEYLADAEQITRAGLEDHFVGKVMGLPMGADVCFTNHVAADHNSNDSALLLLALAGCTFVMGVPAGDDVMLGYQSTSYHDVATTREVLGRRPAPEFDAWHRRTFGTRSAQEAAVPAAIGRRIGDLVAGR</sequence>
<dbReference type="Pfam" id="PF06751">
    <property type="entry name" value="EutB"/>
    <property type="match status" value="1"/>
</dbReference>
<feature type="binding site" evidence="1">
    <location>
        <position position="364"/>
    </location>
    <ligand>
        <name>substrate</name>
    </ligand>
</feature>
<comment type="subunit">
    <text evidence="1">The basic unit is a heterodimer which dimerizes to form tetramers. The heterotetramers trimerize; 6 large subunits form a core ring with 6 small subunits projecting outwards.</text>
</comment>
<dbReference type="GO" id="GO:0031419">
    <property type="term" value="F:cobalamin binding"/>
    <property type="evidence" value="ECO:0007669"/>
    <property type="project" value="UniProtKB-UniRule"/>
</dbReference>
<evidence type="ECO:0000256" key="1">
    <source>
        <dbReference type="HAMAP-Rule" id="MF_00861"/>
    </source>
</evidence>
<dbReference type="GO" id="GO:0009350">
    <property type="term" value="C:ethanolamine ammonia-lyase complex"/>
    <property type="evidence" value="ECO:0007669"/>
    <property type="project" value="UniProtKB-UniRule"/>
</dbReference>
<comment type="catalytic activity">
    <reaction evidence="1">
        <text>ethanolamine = acetaldehyde + NH4(+)</text>
        <dbReference type="Rhea" id="RHEA:15313"/>
        <dbReference type="ChEBI" id="CHEBI:15343"/>
        <dbReference type="ChEBI" id="CHEBI:28938"/>
        <dbReference type="ChEBI" id="CHEBI:57603"/>
        <dbReference type="EC" id="4.3.1.7"/>
    </reaction>
</comment>
<dbReference type="PANTHER" id="PTHR39329">
    <property type="entry name" value="ETHANOLAMINE AMMONIA-LYASE HEAVY CHAIN"/>
    <property type="match status" value="1"/>
</dbReference>
<evidence type="ECO:0000313" key="2">
    <source>
        <dbReference type="EMBL" id="SNQ48566.1"/>
    </source>
</evidence>
<comment type="pathway">
    <text evidence="1">Amine and polyamine degradation; ethanolamine degradation.</text>
</comment>